<accession>A0AAV2FAT1</accession>
<gene>
    <name evidence="2" type="ORF">LTRI10_LOCUS35273</name>
</gene>
<sequence length="189" mass="21768">MVSQYPMKRCMVSLENENVQNVHNEQIDNEKKLIQRELMEEEKRIRKEQEAASARSVDVDKSVASLSSIHGEKVEVEAELEEEKDKILGDGLTLVTCEEYAQVLISSQEEPGLKIEDEEKVLPITNMIMNFDHDEINLKEGPKQSLIEEDTDHVELTIEDGILPKDVYDNEDMEMKGNVLQVQDKFFPY</sequence>
<organism evidence="2 3">
    <name type="scientific">Linum trigynum</name>
    <dbReference type="NCBI Taxonomy" id="586398"/>
    <lineage>
        <taxon>Eukaryota</taxon>
        <taxon>Viridiplantae</taxon>
        <taxon>Streptophyta</taxon>
        <taxon>Embryophyta</taxon>
        <taxon>Tracheophyta</taxon>
        <taxon>Spermatophyta</taxon>
        <taxon>Magnoliopsida</taxon>
        <taxon>eudicotyledons</taxon>
        <taxon>Gunneridae</taxon>
        <taxon>Pentapetalae</taxon>
        <taxon>rosids</taxon>
        <taxon>fabids</taxon>
        <taxon>Malpighiales</taxon>
        <taxon>Linaceae</taxon>
        <taxon>Linum</taxon>
    </lineage>
</organism>
<keyword evidence="1" id="KW-0175">Coiled coil</keyword>
<evidence type="ECO:0000313" key="3">
    <source>
        <dbReference type="Proteomes" id="UP001497516"/>
    </source>
</evidence>
<name>A0AAV2FAT1_9ROSI</name>
<feature type="coiled-coil region" evidence="1">
    <location>
        <begin position="24"/>
        <end position="86"/>
    </location>
</feature>
<dbReference type="AlphaFoldDB" id="A0AAV2FAT1"/>
<dbReference type="EMBL" id="OZ034819">
    <property type="protein sequence ID" value="CAL1394795.1"/>
    <property type="molecule type" value="Genomic_DNA"/>
</dbReference>
<dbReference type="Proteomes" id="UP001497516">
    <property type="component" value="Chromosome 6"/>
</dbReference>
<evidence type="ECO:0000256" key="1">
    <source>
        <dbReference type="SAM" id="Coils"/>
    </source>
</evidence>
<evidence type="ECO:0000313" key="2">
    <source>
        <dbReference type="EMBL" id="CAL1394795.1"/>
    </source>
</evidence>
<reference evidence="2 3" key="1">
    <citation type="submission" date="2024-04" db="EMBL/GenBank/DDBJ databases">
        <authorList>
            <person name="Fracassetti M."/>
        </authorList>
    </citation>
    <scope>NUCLEOTIDE SEQUENCE [LARGE SCALE GENOMIC DNA]</scope>
</reference>
<proteinExistence type="predicted"/>
<protein>
    <submittedName>
        <fullName evidence="2">Uncharacterized protein</fullName>
    </submittedName>
</protein>
<keyword evidence="3" id="KW-1185">Reference proteome</keyword>